<reference evidence="2" key="1">
    <citation type="submission" date="2016-11" db="UniProtKB">
        <authorList>
            <consortium name="WormBaseParasite"/>
        </authorList>
    </citation>
    <scope>IDENTIFICATION</scope>
    <source>
        <strain evidence="2">KR3021</strain>
    </source>
</reference>
<organism evidence="1 2">
    <name type="scientific">Rhabditophanes sp. KR3021</name>
    <dbReference type="NCBI Taxonomy" id="114890"/>
    <lineage>
        <taxon>Eukaryota</taxon>
        <taxon>Metazoa</taxon>
        <taxon>Ecdysozoa</taxon>
        <taxon>Nematoda</taxon>
        <taxon>Chromadorea</taxon>
        <taxon>Rhabditida</taxon>
        <taxon>Tylenchina</taxon>
        <taxon>Panagrolaimomorpha</taxon>
        <taxon>Strongyloidoidea</taxon>
        <taxon>Alloionematidae</taxon>
        <taxon>Rhabditophanes</taxon>
    </lineage>
</organism>
<evidence type="ECO:0000313" key="1">
    <source>
        <dbReference type="Proteomes" id="UP000095286"/>
    </source>
</evidence>
<accession>A0AC35UDI9</accession>
<proteinExistence type="predicted"/>
<name>A0AC35UDI9_9BILA</name>
<protein>
    <submittedName>
        <fullName evidence="2">Homeobox domain-containing protein</fullName>
    </submittedName>
</protein>
<dbReference type="WBParaSite" id="RSKR_0001040300.1">
    <property type="protein sequence ID" value="RSKR_0001040300.1"/>
    <property type="gene ID" value="RSKR_0001040300"/>
</dbReference>
<sequence length="169" mass="19593">MSSTDNQRKGNRYDSRPNTHFEDIQSYDSGDDIPSHHTKNHHSMNVSMYSDHSVEDSDNEGHEQMEDEDDICRDQEEIRNAQHLPILSLSPIKDNDRHAIAVPTMDSLTRQSSLGSRLNKNKHTEEEEIDLVYECTKLYLNSPEEMKKKIGEYNLPNSKEMLDKTFKPT</sequence>
<dbReference type="Proteomes" id="UP000095286">
    <property type="component" value="Unplaced"/>
</dbReference>
<evidence type="ECO:0000313" key="2">
    <source>
        <dbReference type="WBParaSite" id="RSKR_0001040300.1"/>
    </source>
</evidence>